<reference evidence="3" key="1">
    <citation type="submission" date="2020-03" db="EMBL/GenBank/DDBJ databases">
        <title>The deep terrestrial virosphere.</title>
        <authorList>
            <person name="Holmfeldt K."/>
            <person name="Nilsson E."/>
            <person name="Simone D."/>
            <person name="Lopez-Fernandez M."/>
            <person name="Wu X."/>
            <person name="de Brujin I."/>
            <person name="Lundin D."/>
            <person name="Andersson A."/>
            <person name="Bertilsson S."/>
            <person name="Dopson M."/>
        </authorList>
    </citation>
    <scope>NUCLEOTIDE SEQUENCE</scope>
    <source>
        <strain evidence="2">MM415A00402</strain>
        <strain evidence="1">MM415B00534</strain>
        <strain evidence="3">TM448B00727</strain>
    </source>
</reference>
<accession>A0A6M3XHE7</accession>
<name>A0A6M3XHE7_9ZZZZ</name>
<gene>
    <name evidence="2" type="ORF">MM415A00402_0021</name>
    <name evidence="1" type="ORF">MM415B00534_0021</name>
    <name evidence="3" type="ORF">TM448B00727_0021</name>
</gene>
<protein>
    <submittedName>
        <fullName evidence="3">Uncharacterized protein</fullName>
    </submittedName>
</protein>
<evidence type="ECO:0000313" key="1">
    <source>
        <dbReference type="EMBL" id="QJA64162.1"/>
    </source>
</evidence>
<evidence type="ECO:0000313" key="3">
    <source>
        <dbReference type="EMBL" id="QJH96443.1"/>
    </source>
</evidence>
<dbReference type="EMBL" id="MT141514">
    <property type="protein sequence ID" value="QJA64162.1"/>
    <property type="molecule type" value="Genomic_DNA"/>
</dbReference>
<sequence length="87" mass="9452">MRRGIVTALGALLLGATLAWSGERLFNLQVGTLRARRVEIVDEVGHLRMILTVHRDRPALTFYDEAGEPMAPVFVGEAGVILAPGLE</sequence>
<dbReference type="AlphaFoldDB" id="A0A6M3XHE7"/>
<evidence type="ECO:0000313" key="2">
    <source>
        <dbReference type="EMBL" id="QJA82468.1"/>
    </source>
</evidence>
<dbReference type="EMBL" id="MT142488">
    <property type="protein sequence ID" value="QJA82468.1"/>
    <property type="molecule type" value="Genomic_DNA"/>
</dbReference>
<organism evidence="3">
    <name type="scientific">viral metagenome</name>
    <dbReference type="NCBI Taxonomy" id="1070528"/>
    <lineage>
        <taxon>unclassified sequences</taxon>
        <taxon>metagenomes</taxon>
        <taxon>organismal metagenomes</taxon>
    </lineage>
</organism>
<proteinExistence type="predicted"/>
<dbReference type="EMBL" id="MT144651">
    <property type="protein sequence ID" value="QJH96443.1"/>
    <property type="molecule type" value="Genomic_DNA"/>
</dbReference>